<reference evidence="1" key="1">
    <citation type="submission" date="2018-02" db="EMBL/GenBank/DDBJ databases">
        <authorList>
            <person name="Cohen D.B."/>
            <person name="Kent A.D."/>
        </authorList>
    </citation>
    <scope>NUCLEOTIDE SEQUENCE</scope>
</reference>
<dbReference type="EMBL" id="OIVN01006488">
    <property type="protein sequence ID" value="SPD34064.1"/>
    <property type="molecule type" value="Genomic_DNA"/>
</dbReference>
<proteinExistence type="predicted"/>
<gene>
    <name evidence="1" type="ORF">FSB_LOCUS61946</name>
</gene>
<accession>A0A2N9JBT0</accession>
<protein>
    <submittedName>
        <fullName evidence="1">Uncharacterized protein</fullName>
    </submittedName>
</protein>
<sequence>MIVSKIKPLEMNKMEKVGAGANRTVETAAIEFKANHMTLDLISHHTLPHPMSSSHCCLLLMSSPGCNLGISPGIKREVDIELPEELPIIEAHSIIKILRAHADQVVDDKHQGTTVDDAADKDQVVKLLLLLRIRKDWSP</sequence>
<organism evidence="1">
    <name type="scientific">Fagus sylvatica</name>
    <name type="common">Beechnut</name>
    <dbReference type="NCBI Taxonomy" id="28930"/>
    <lineage>
        <taxon>Eukaryota</taxon>
        <taxon>Viridiplantae</taxon>
        <taxon>Streptophyta</taxon>
        <taxon>Embryophyta</taxon>
        <taxon>Tracheophyta</taxon>
        <taxon>Spermatophyta</taxon>
        <taxon>Magnoliopsida</taxon>
        <taxon>eudicotyledons</taxon>
        <taxon>Gunneridae</taxon>
        <taxon>Pentapetalae</taxon>
        <taxon>rosids</taxon>
        <taxon>fabids</taxon>
        <taxon>Fagales</taxon>
        <taxon>Fagaceae</taxon>
        <taxon>Fagus</taxon>
    </lineage>
</organism>
<dbReference type="AlphaFoldDB" id="A0A2N9JBT0"/>
<evidence type="ECO:0000313" key="1">
    <source>
        <dbReference type="EMBL" id="SPD34064.1"/>
    </source>
</evidence>
<name>A0A2N9JBT0_FAGSY</name>